<name>A0A811V9X2_CERCA</name>
<protein>
    <submittedName>
        <fullName evidence="12">(Mediterranean fruit fly) hypothetical protein</fullName>
    </submittedName>
</protein>
<dbReference type="InterPro" id="IPR036236">
    <property type="entry name" value="Znf_C2H2_sf"/>
</dbReference>
<keyword evidence="3" id="KW-0677">Repeat</keyword>
<accession>A0A811V9X2</accession>
<dbReference type="Proteomes" id="UP000606786">
    <property type="component" value="Unassembled WGS sequence"/>
</dbReference>
<dbReference type="AlphaFoldDB" id="A0A811V9X2"/>
<dbReference type="InterPro" id="IPR013087">
    <property type="entry name" value="Znf_C2H2_type"/>
</dbReference>
<feature type="compositionally biased region" description="Gly residues" evidence="9">
    <location>
        <begin position="361"/>
        <end position="373"/>
    </location>
</feature>
<keyword evidence="6" id="KW-0804">Transcription</keyword>
<keyword evidence="10" id="KW-1133">Transmembrane helix</keyword>
<dbReference type="FunFam" id="3.30.160.60:FF:001924">
    <property type="entry name" value="Charlatan, isoform F"/>
    <property type="match status" value="1"/>
</dbReference>
<evidence type="ECO:0000256" key="9">
    <source>
        <dbReference type="SAM" id="MobiDB-lite"/>
    </source>
</evidence>
<evidence type="ECO:0000256" key="4">
    <source>
        <dbReference type="ARBA" id="ARBA00022833"/>
    </source>
</evidence>
<dbReference type="PANTHER" id="PTHR24399:SF70">
    <property type="entry name" value="C2H2-TYPE DOMAIN-CONTAINING PROTEIN"/>
    <property type="match status" value="1"/>
</dbReference>
<dbReference type="EMBL" id="CAJHJT010000056">
    <property type="protein sequence ID" value="CAD7011751.1"/>
    <property type="molecule type" value="Genomic_DNA"/>
</dbReference>
<feature type="region of interest" description="Disordered" evidence="9">
    <location>
        <begin position="349"/>
        <end position="376"/>
    </location>
</feature>
<keyword evidence="2" id="KW-0479">Metal-binding</keyword>
<evidence type="ECO:0000256" key="1">
    <source>
        <dbReference type="ARBA" id="ARBA00004123"/>
    </source>
</evidence>
<dbReference type="GO" id="GO:0000978">
    <property type="term" value="F:RNA polymerase II cis-regulatory region sequence-specific DNA binding"/>
    <property type="evidence" value="ECO:0007669"/>
    <property type="project" value="TreeGrafter"/>
</dbReference>
<sequence length="482" mass="51549">MATLIPSSNVEAAYEDMFKEITRKLYGEETGNGLHTLGTPVAQVATTGPTAPEGERSFTNLQIDRSAAPTIEYDNNAANVAATAAAAAAAAAANVVIQQQPEGSVVVATTGGNFKSEDHLNTAFGLAALMQNGFATTTTTTGNATGTVVAGDQQQQHQQQQQQQTQIVQWSTPAATGGKLQSYTAATQQQQQQQQQQQMQQQVGTSKSKSKNRNDSTTEVIYTSPSTSANTLNSGQIQQQTTPTSSNSGAVSSSSGGSSRKKSQNNNNHQNGNNANNNNGGVQVQKRYACTHCPYSTDRRDLYTRHENIHKEEKPFQCFACLKQFNRADHVKKHFLRMHRELQYDINKTRRHVSSSSTSNNGGGGNQHAGGRGNVTITSVNTQHTNNTNISCGSPEQKPNIIFQGANVQLDNAFLEAQRQPTSSSMSIAETIEAVATAPMRHCLSSNRRNKTILSSAALVSIARSVLTVAVLLAALVVLVAT</sequence>
<keyword evidence="10" id="KW-0472">Membrane</keyword>
<organism evidence="12 13">
    <name type="scientific">Ceratitis capitata</name>
    <name type="common">Mediterranean fruit fly</name>
    <name type="synonym">Tephritis capitata</name>
    <dbReference type="NCBI Taxonomy" id="7213"/>
    <lineage>
        <taxon>Eukaryota</taxon>
        <taxon>Metazoa</taxon>
        <taxon>Ecdysozoa</taxon>
        <taxon>Arthropoda</taxon>
        <taxon>Hexapoda</taxon>
        <taxon>Insecta</taxon>
        <taxon>Pterygota</taxon>
        <taxon>Neoptera</taxon>
        <taxon>Endopterygota</taxon>
        <taxon>Diptera</taxon>
        <taxon>Brachycera</taxon>
        <taxon>Muscomorpha</taxon>
        <taxon>Tephritoidea</taxon>
        <taxon>Tephritidae</taxon>
        <taxon>Ceratitis</taxon>
        <taxon>Ceratitis</taxon>
    </lineage>
</organism>
<comment type="subcellular location">
    <subcellularLocation>
        <location evidence="1">Nucleus</location>
    </subcellularLocation>
</comment>
<dbReference type="SMART" id="SM00355">
    <property type="entry name" value="ZnF_C2H2"/>
    <property type="match status" value="2"/>
</dbReference>
<feature type="domain" description="C2H2-type" evidence="11">
    <location>
        <begin position="316"/>
        <end position="344"/>
    </location>
</feature>
<evidence type="ECO:0000256" key="7">
    <source>
        <dbReference type="ARBA" id="ARBA00023242"/>
    </source>
</evidence>
<gene>
    <name evidence="12" type="ORF">CCAP1982_LOCUS19863</name>
</gene>
<comment type="caution">
    <text evidence="12">The sequence shown here is derived from an EMBL/GenBank/DDBJ whole genome shotgun (WGS) entry which is preliminary data.</text>
</comment>
<dbReference type="PANTHER" id="PTHR24399">
    <property type="entry name" value="ZINC FINGER AND BTB DOMAIN-CONTAINING"/>
    <property type="match status" value="1"/>
</dbReference>
<evidence type="ECO:0000256" key="2">
    <source>
        <dbReference type="ARBA" id="ARBA00022723"/>
    </source>
</evidence>
<feature type="compositionally biased region" description="Polar residues" evidence="9">
    <location>
        <begin position="215"/>
        <end position="244"/>
    </location>
</feature>
<dbReference type="PROSITE" id="PS00028">
    <property type="entry name" value="ZINC_FINGER_C2H2_1"/>
    <property type="match status" value="1"/>
</dbReference>
<dbReference type="GO" id="GO:0005654">
    <property type="term" value="C:nucleoplasm"/>
    <property type="evidence" value="ECO:0007669"/>
    <property type="project" value="TreeGrafter"/>
</dbReference>
<evidence type="ECO:0000256" key="10">
    <source>
        <dbReference type="SAM" id="Phobius"/>
    </source>
</evidence>
<dbReference type="OrthoDB" id="654211at2759"/>
<keyword evidence="8" id="KW-0863">Zinc-finger</keyword>
<dbReference type="SUPFAM" id="SSF57667">
    <property type="entry name" value="beta-beta-alpha zinc fingers"/>
    <property type="match status" value="1"/>
</dbReference>
<reference evidence="12" key="1">
    <citation type="submission" date="2020-11" db="EMBL/GenBank/DDBJ databases">
        <authorList>
            <person name="Whitehead M."/>
        </authorList>
    </citation>
    <scope>NUCLEOTIDE SEQUENCE</scope>
    <source>
        <strain evidence="12">EGII</strain>
    </source>
</reference>
<keyword evidence="7" id="KW-0539">Nucleus</keyword>
<evidence type="ECO:0000313" key="12">
    <source>
        <dbReference type="EMBL" id="CAD7011751.1"/>
    </source>
</evidence>
<proteinExistence type="predicted"/>
<dbReference type="PROSITE" id="PS50157">
    <property type="entry name" value="ZINC_FINGER_C2H2_2"/>
    <property type="match status" value="2"/>
</dbReference>
<keyword evidence="4" id="KW-0862">Zinc</keyword>
<keyword evidence="5" id="KW-0805">Transcription regulation</keyword>
<feature type="compositionally biased region" description="Low complexity" evidence="9">
    <location>
        <begin position="188"/>
        <end position="202"/>
    </location>
</feature>
<keyword evidence="10" id="KW-0812">Transmembrane</keyword>
<feature type="domain" description="C2H2-type" evidence="11">
    <location>
        <begin position="288"/>
        <end position="315"/>
    </location>
</feature>
<dbReference type="GO" id="GO:0008270">
    <property type="term" value="F:zinc ion binding"/>
    <property type="evidence" value="ECO:0007669"/>
    <property type="project" value="UniProtKB-KW"/>
</dbReference>
<dbReference type="GO" id="GO:0001227">
    <property type="term" value="F:DNA-binding transcription repressor activity, RNA polymerase II-specific"/>
    <property type="evidence" value="ECO:0007669"/>
    <property type="project" value="TreeGrafter"/>
</dbReference>
<evidence type="ECO:0000256" key="6">
    <source>
        <dbReference type="ARBA" id="ARBA00023163"/>
    </source>
</evidence>
<evidence type="ECO:0000259" key="11">
    <source>
        <dbReference type="PROSITE" id="PS50157"/>
    </source>
</evidence>
<evidence type="ECO:0000256" key="8">
    <source>
        <dbReference type="PROSITE-ProRule" id="PRU00042"/>
    </source>
</evidence>
<dbReference type="Gene3D" id="3.30.160.60">
    <property type="entry name" value="Classic Zinc Finger"/>
    <property type="match status" value="1"/>
</dbReference>
<evidence type="ECO:0000256" key="3">
    <source>
        <dbReference type="ARBA" id="ARBA00022737"/>
    </source>
</evidence>
<feature type="compositionally biased region" description="Low complexity" evidence="9">
    <location>
        <begin position="245"/>
        <end position="281"/>
    </location>
</feature>
<evidence type="ECO:0000256" key="5">
    <source>
        <dbReference type="ARBA" id="ARBA00023015"/>
    </source>
</evidence>
<feature type="transmembrane region" description="Helical" evidence="10">
    <location>
        <begin position="453"/>
        <end position="481"/>
    </location>
</feature>
<keyword evidence="13" id="KW-1185">Reference proteome</keyword>
<evidence type="ECO:0000313" key="13">
    <source>
        <dbReference type="Proteomes" id="UP000606786"/>
    </source>
</evidence>
<feature type="region of interest" description="Disordered" evidence="9">
    <location>
        <begin position="180"/>
        <end position="281"/>
    </location>
</feature>